<dbReference type="PROSITE" id="PS50939">
    <property type="entry name" value="CYTOCHROME_B561"/>
    <property type="match status" value="1"/>
</dbReference>
<dbReference type="Pfam" id="PF03188">
    <property type="entry name" value="Cytochrom_B561"/>
    <property type="match status" value="1"/>
</dbReference>
<evidence type="ECO:0000256" key="12">
    <source>
        <dbReference type="SAM" id="Phobius"/>
    </source>
</evidence>
<keyword evidence="6" id="KW-0479">Metal-binding</keyword>
<dbReference type="AlphaFoldDB" id="A0AAW0MJL2"/>
<evidence type="ECO:0000256" key="1">
    <source>
        <dbReference type="ARBA" id="ARBA00001970"/>
    </source>
</evidence>
<dbReference type="PANTHER" id="PTHR15422:SF9">
    <property type="entry name" value="TRANSMEMBRANE REDUCTASE CYB561D1-RELATED"/>
    <property type="match status" value="1"/>
</dbReference>
<dbReference type="InterPro" id="IPR006593">
    <property type="entry name" value="Cyt_b561/ferric_Rdtase_TM"/>
</dbReference>
<keyword evidence="3" id="KW-0813">Transport</keyword>
<name>A0AAW0MJL2_9GOBI</name>
<comment type="caution">
    <text evidence="14">The sequence shown here is derived from an EMBL/GenBank/DDBJ whole genome shotgun (WGS) entry which is preliminary data.</text>
</comment>
<dbReference type="SMART" id="SM00665">
    <property type="entry name" value="B561"/>
    <property type="match status" value="1"/>
</dbReference>
<dbReference type="GO" id="GO:0140575">
    <property type="term" value="F:transmembrane monodehydroascorbate reductase activity"/>
    <property type="evidence" value="ECO:0007669"/>
    <property type="project" value="InterPro"/>
</dbReference>
<gene>
    <name evidence="14" type="ORF">WMY93_030646</name>
</gene>
<dbReference type="GO" id="GO:0046872">
    <property type="term" value="F:metal ion binding"/>
    <property type="evidence" value="ECO:0007669"/>
    <property type="project" value="UniProtKB-KW"/>
</dbReference>
<feature type="transmembrane region" description="Helical" evidence="12">
    <location>
        <begin position="26"/>
        <end position="46"/>
    </location>
</feature>
<keyword evidence="4" id="KW-0349">Heme</keyword>
<dbReference type="EMBL" id="JBBPFD010000119">
    <property type="protein sequence ID" value="KAK7880279.1"/>
    <property type="molecule type" value="Genomic_DNA"/>
</dbReference>
<dbReference type="CDD" id="cd08761">
    <property type="entry name" value="Cyt_b561_CYB561D2_like"/>
    <property type="match status" value="1"/>
</dbReference>
<keyword evidence="10 12" id="KW-0472">Membrane</keyword>
<dbReference type="GO" id="GO:0016020">
    <property type="term" value="C:membrane"/>
    <property type="evidence" value="ECO:0007669"/>
    <property type="project" value="UniProtKB-SubCell"/>
</dbReference>
<evidence type="ECO:0000256" key="9">
    <source>
        <dbReference type="ARBA" id="ARBA00023004"/>
    </source>
</evidence>
<keyword evidence="7" id="KW-0249">Electron transport</keyword>
<organism evidence="14 15">
    <name type="scientific">Mugilogobius chulae</name>
    <name type="common">yellowstripe goby</name>
    <dbReference type="NCBI Taxonomy" id="88201"/>
    <lineage>
        <taxon>Eukaryota</taxon>
        <taxon>Metazoa</taxon>
        <taxon>Chordata</taxon>
        <taxon>Craniata</taxon>
        <taxon>Vertebrata</taxon>
        <taxon>Euteleostomi</taxon>
        <taxon>Actinopterygii</taxon>
        <taxon>Neopterygii</taxon>
        <taxon>Teleostei</taxon>
        <taxon>Neoteleostei</taxon>
        <taxon>Acanthomorphata</taxon>
        <taxon>Gobiaria</taxon>
        <taxon>Gobiiformes</taxon>
        <taxon>Gobioidei</taxon>
        <taxon>Gobiidae</taxon>
        <taxon>Gobionellinae</taxon>
        <taxon>Mugilogobius</taxon>
    </lineage>
</organism>
<feature type="domain" description="Cytochrome b561" evidence="13">
    <location>
        <begin position="24"/>
        <end position="199"/>
    </location>
</feature>
<evidence type="ECO:0000256" key="8">
    <source>
        <dbReference type="ARBA" id="ARBA00022989"/>
    </source>
</evidence>
<evidence type="ECO:0000256" key="2">
    <source>
        <dbReference type="ARBA" id="ARBA00004141"/>
    </source>
</evidence>
<dbReference type="EC" id="7.2.1.3" evidence="11"/>
<evidence type="ECO:0000256" key="5">
    <source>
        <dbReference type="ARBA" id="ARBA00022692"/>
    </source>
</evidence>
<proteinExistence type="predicted"/>
<comment type="cofactor">
    <cofactor evidence="1">
        <name>heme b</name>
        <dbReference type="ChEBI" id="CHEBI:60344"/>
    </cofactor>
</comment>
<dbReference type="GO" id="GO:0140571">
    <property type="term" value="F:transmembrane ascorbate ferrireductase activity"/>
    <property type="evidence" value="ECO:0007669"/>
    <property type="project" value="UniProtKB-EC"/>
</dbReference>
<evidence type="ECO:0000256" key="11">
    <source>
        <dbReference type="ARBA" id="ARBA00024225"/>
    </source>
</evidence>
<dbReference type="PANTHER" id="PTHR15422">
    <property type="entry name" value="OS05G0565100 PROTEIN"/>
    <property type="match status" value="1"/>
</dbReference>
<evidence type="ECO:0000313" key="14">
    <source>
        <dbReference type="EMBL" id="KAK7880279.1"/>
    </source>
</evidence>
<accession>A0AAW0MJL2</accession>
<reference evidence="15" key="1">
    <citation type="submission" date="2024-04" db="EMBL/GenBank/DDBJ databases">
        <title>Salinicola lusitanus LLJ914,a marine bacterium isolated from the Okinawa Trough.</title>
        <authorList>
            <person name="Li J."/>
        </authorList>
    </citation>
    <scope>NUCLEOTIDE SEQUENCE [LARGE SCALE GENOMIC DNA]</scope>
</reference>
<keyword evidence="15" id="KW-1185">Reference proteome</keyword>
<evidence type="ECO:0000256" key="4">
    <source>
        <dbReference type="ARBA" id="ARBA00022617"/>
    </source>
</evidence>
<evidence type="ECO:0000313" key="15">
    <source>
        <dbReference type="Proteomes" id="UP001460270"/>
    </source>
</evidence>
<dbReference type="Gene3D" id="1.20.120.1770">
    <property type="match status" value="1"/>
</dbReference>
<keyword evidence="8 12" id="KW-1133">Transmembrane helix</keyword>
<sequence length="199" mass="21465">MSAVPDVEYASVGAGLGMRESRVYVWMRRVAVVAAHATALGLTITITVLSRPGTSLFSWHPVCMSVAYWLCMTEGLLLFTEGSLCSCVSVIRKAHVNWLCQAVGMLSAVIGLGFMVASKQRSELPHLVSWHSILGLITVVATGLQVACGLSVLFPKLLRLSSHPAKLKLYHTTVGLCLLSCHSHRCISHVLRLASGHSE</sequence>
<evidence type="ECO:0000259" key="13">
    <source>
        <dbReference type="PROSITE" id="PS50939"/>
    </source>
</evidence>
<comment type="subcellular location">
    <subcellularLocation>
        <location evidence="2">Membrane</location>
        <topology evidence="2">Multi-pass membrane protein</topology>
    </subcellularLocation>
</comment>
<evidence type="ECO:0000256" key="7">
    <source>
        <dbReference type="ARBA" id="ARBA00022982"/>
    </source>
</evidence>
<dbReference type="InterPro" id="IPR045150">
    <property type="entry name" value="CYB561D1/2"/>
</dbReference>
<keyword evidence="5 12" id="KW-0812">Transmembrane</keyword>
<feature type="transmembrane region" description="Helical" evidence="12">
    <location>
        <begin position="98"/>
        <end position="118"/>
    </location>
</feature>
<evidence type="ECO:0000256" key="3">
    <source>
        <dbReference type="ARBA" id="ARBA00022448"/>
    </source>
</evidence>
<evidence type="ECO:0000256" key="10">
    <source>
        <dbReference type="ARBA" id="ARBA00023136"/>
    </source>
</evidence>
<feature type="transmembrane region" description="Helical" evidence="12">
    <location>
        <begin position="66"/>
        <end position="91"/>
    </location>
</feature>
<feature type="transmembrane region" description="Helical" evidence="12">
    <location>
        <begin position="130"/>
        <end position="154"/>
    </location>
</feature>
<dbReference type="Proteomes" id="UP001460270">
    <property type="component" value="Unassembled WGS sequence"/>
</dbReference>
<evidence type="ECO:0000256" key="6">
    <source>
        <dbReference type="ARBA" id="ARBA00022723"/>
    </source>
</evidence>
<keyword evidence="9" id="KW-0408">Iron</keyword>
<protein>
    <recommendedName>
        <fullName evidence="11">ascorbate ferrireductase (transmembrane)</fullName>
        <ecNumber evidence="11">7.2.1.3</ecNumber>
    </recommendedName>
</protein>